<keyword evidence="3" id="KW-1185">Reference proteome</keyword>
<comment type="caution">
    <text evidence="2">The sequence shown here is derived from an EMBL/GenBank/DDBJ whole genome shotgun (WGS) entry which is preliminary data.</text>
</comment>
<gene>
    <name evidence="2" type="ORF">PMAYCL1PPCAC_28315</name>
</gene>
<reference evidence="3" key="1">
    <citation type="submission" date="2022-10" db="EMBL/GenBank/DDBJ databases">
        <title>Genome assembly of Pristionchus species.</title>
        <authorList>
            <person name="Yoshida K."/>
            <person name="Sommer R.J."/>
        </authorList>
    </citation>
    <scope>NUCLEOTIDE SEQUENCE [LARGE SCALE GENOMIC DNA]</scope>
    <source>
        <strain evidence="3">RS5460</strain>
    </source>
</reference>
<feature type="non-terminal residue" evidence="2">
    <location>
        <position position="1"/>
    </location>
</feature>
<name>A0AAN5D9L3_9BILA</name>
<sequence length="96" mass="10849">QISHLDLAHFSHLQMQPLPSLFLLLCLLLAALLPAAAADYSMYDNLEDNQHLLQVLQRVMRRRAVPASAEQFSEFSSPAKRHARIGGTIVMGKRRR</sequence>
<proteinExistence type="predicted"/>
<evidence type="ECO:0000313" key="2">
    <source>
        <dbReference type="EMBL" id="GMR58120.1"/>
    </source>
</evidence>
<accession>A0AAN5D9L3</accession>
<keyword evidence="1" id="KW-0732">Signal</keyword>
<dbReference type="EMBL" id="BTRK01000006">
    <property type="protein sequence ID" value="GMR58120.1"/>
    <property type="molecule type" value="Genomic_DNA"/>
</dbReference>
<evidence type="ECO:0000256" key="1">
    <source>
        <dbReference type="SAM" id="SignalP"/>
    </source>
</evidence>
<organism evidence="2 3">
    <name type="scientific">Pristionchus mayeri</name>
    <dbReference type="NCBI Taxonomy" id="1317129"/>
    <lineage>
        <taxon>Eukaryota</taxon>
        <taxon>Metazoa</taxon>
        <taxon>Ecdysozoa</taxon>
        <taxon>Nematoda</taxon>
        <taxon>Chromadorea</taxon>
        <taxon>Rhabditida</taxon>
        <taxon>Rhabditina</taxon>
        <taxon>Diplogasteromorpha</taxon>
        <taxon>Diplogasteroidea</taxon>
        <taxon>Neodiplogasteridae</taxon>
        <taxon>Pristionchus</taxon>
    </lineage>
</organism>
<feature type="signal peptide" evidence="1">
    <location>
        <begin position="1"/>
        <end position="38"/>
    </location>
</feature>
<dbReference type="AlphaFoldDB" id="A0AAN5D9L3"/>
<protein>
    <submittedName>
        <fullName evidence="2">Uncharacterized protein</fullName>
    </submittedName>
</protein>
<dbReference type="Proteomes" id="UP001328107">
    <property type="component" value="Unassembled WGS sequence"/>
</dbReference>
<evidence type="ECO:0000313" key="3">
    <source>
        <dbReference type="Proteomes" id="UP001328107"/>
    </source>
</evidence>
<feature type="chain" id="PRO_5042840541" evidence="1">
    <location>
        <begin position="39"/>
        <end position="96"/>
    </location>
</feature>